<dbReference type="Proteomes" id="UP000271098">
    <property type="component" value="Unassembled WGS sequence"/>
</dbReference>
<reference evidence="1 2" key="2">
    <citation type="submission" date="2018-11" db="EMBL/GenBank/DDBJ databases">
        <authorList>
            <consortium name="Pathogen Informatics"/>
        </authorList>
    </citation>
    <scope>NUCLEOTIDE SEQUENCE [LARGE SCALE GENOMIC DNA]</scope>
</reference>
<proteinExistence type="predicted"/>
<name>A0A183DF37_9BILA</name>
<dbReference type="EMBL" id="UYRT01018783">
    <property type="protein sequence ID" value="VDK57958.1"/>
    <property type="molecule type" value="Genomic_DNA"/>
</dbReference>
<organism evidence="3">
    <name type="scientific">Gongylonema pulchrum</name>
    <dbReference type="NCBI Taxonomy" id="637853"/>
    <lineage>
        <taxon>Eukaryota</taxon>
        <taxon>Metazoa</taxon>
        <taxon>Ecdysozoa</taxon>
        <taxon>Nematoda</taxon>
        <taxon>Chromadorea</taxon>
        <taxon>Rhabditida</taxon>
        <taxon>Spirurina</taxon>
        <taxon>Spiruromorpha</taxon>
        <taxon>Spiruroidea</taxon>
        <taxon>Gongylonematidae</taxon>
        <taxon>Gongylonema</taxon>
    </lineage>
</organism>
<gene>
    <name evidence="1" type="ORF">GPUH_LOCUS7322</name>
</gene>
<keyword evidence="2" id="KW-1185">Reference proteome</keyword>
<protein>
    <submittedName>
        <fullName evidence="1 3">Uncharacterized protein</fullName>
    </submittedName>
</protein>
<evidence type="ECO:0000313" key="1">
    <source>
        <dbReference type="EMBL" id="VDK57958.1"/>
    </source>
</evidence>
<evidence type="ECO:0000313" key="2">
    <source>
        <dbReference type="Proteomes" id="UP000271098"/>
    </source>
</evidence>
<reference evidence="3" key="1">
    <citation type="submission" date="2016-06" db="UniProtKB">
        <authorList>
            <consortium name="WormBaseParasite"/>
        </authorList>
    </citation>
    <scope>IDENTIFICATION</scope>
</reference>
<dbReference type="WBParaSite" id="GPUH_0000733701-mRNA-1">
    <property type="protein sequence ID" value="GPUH_0000733701-mRNA-1"/>
    <property type="gene ID" value="GPUH_0000733701"/>
</dbReference>
<dbReference type="AlphaFoldDB" id="A0A183DF37"/>
<sequence length="81" mass="8862">MQQYGFKWPATLSCEQLPRISEQQTTGNICAAPPDTPDPSVLDPVEVSAVCLFSRLGKPTCYQITCYAFCIISNVPVATHL</sequence>
<evidence type="ECO:0000313" key="3">
    <source>
        <dbReference type="WBParaSite" id="GPUH_0000733701-mRNA-1"/>
    </source>
</evidence>
<accession>A0A183DF37</accession>